<dbReference type="InterPro" id="IPR035472">
    <property type="entry name" value="RpiR-like_SIS"/>
</dbReference>
<dbReference type="GO" id="GO:1901135">
    <property type="term" value="P:carbohydrate derivative metabolic process"/>
    <property type="evidence" value="ECO:0007669"/>
    <property type="project" value="InterPro"/>
</dbReference>
<dbReference type="SUPFAM" id="SSF46689">
    <property type="entry name" value="Homeodomain-like"/>
    <property type="match status" value="1"/>
</dbReference>
<dbReference type="Pfam" id="PF01418">
    <property type="entry name" value="HTH_6"/>
    <property type="match status" value="1"/>
</dbReference>
<dbReference type="InterPro" id="IPR009057">
    <property type="entry name" value="Homeodomain-like_sf"/>
</dbReference>
<dbReference type="InterPro" id="IPR001347">
    <property type="entry name" value="SIS_dom"/>
</dbReference>
<dbReference type="Proteomes" id="UP000553209">
    <property type="component" value="Unassembled WGS sequence"/>
</dbReference>
<dbReference type="GO" id="GO:0003700">
    <property type="term" value="F:DNA-binding transcription factor activity"/>
    <property type="evidence" value="ECO:0007669"/>
    <property type="project" value="InterPro"/>
</dbReference>
<organism evidence="6 7">
    <name type="scientific">Nocardiopsis alborubida</name>
    <dbReference type="NCBI Taxonomy" id="146802"/>
    <lineage>
        <taxon>Bacteria</taxon>
        <taxon>Bacillati</taxon>
        <taxon>Actinomycetota</taxon>
        <taxon>Actinomycetes</taxon>
        <taxon>Streptosporangiales</taxon>
        <taxon>Nocardiopsidaceae</taxon>
        <taxon>Nocardiopsis</taxon>
    </lineage>
</organism>
<dbReference type="AlphaFoldDB" id="A0A7X6M9S9"/>
<dbReference type="PANTHER" id="PTHR30514:SF18">
    <property type="entry name" value="RPIR-FAMILY TRANSCRIPTIONAL REGULATOR"/>
    <property type="match status" value="1"/>
</dbReference>
<evidence type="ECO:0000259" key="5">
    <source>
        <dbReference type="PROSITE" id="PS51464"/>
    </source>
</evidence>
<dbReference type="CDD" id="cd05013">
    <property type="entry name" value="SIS_RpiR"/>
    <property type="match status" value="1"/>
</dbReference>
<name>A0A7X6M9S9_9ACTN</name>
<dbReference type="InterPro" id="IPR036388">
    <property type="entry name" value="WH-like_DNA-bd_sf"/>
</dbReference>
<accession>A0A7X6M9S9</accession>
<evidence type="ECO:0000256" key="3">
    <source>
        <dbReference type="ARBA" id="ARBA00023163"/>
    </source>
</evidence>
<keyword evidence="3" id="KW-0804">Transcription</keyword>
<gene>
    <name evidence="6" type="ORF">HGB44_04925</name>
</gene>
<dbReference type="EMBL" id="JAAXPG010000003">
    <property type="protein sequence ID" value="NKY97025.1"/>
    <property type="molecule type" value="Genomic_DNA"/>
</dbReference>
<evidence type="ECO:0000313" key="6">
    <source>
        <dbReference type="EMBL" id="NKY97025.1"/>
    </source>
</evidence>
<evidence type="ECO:0000313" key="7">
    <source>
        <dbReference type="Proteomes" id="UP000553209"/>
    </source>
</evidence>
<feature type="domain" description="HTH rpiR-type" evidence="4">
    <location>
        <begin position="4"/>
        <end position="80"/>
    </location>
</feature>
<dbReference type="PANTHER" id="PTHR30514">
    <property type="entry name" value="GLUCOKINASE"/>
    <property type="match status" value="1"/>
</dbReference>
<dbReference type="PROSITE" id="PS51464">
    <property type="entry name" value="SIS"/>
    <property type="match status" value="1"/>
</dbReference>
<dbReference type="SUPFAM" id="SSF53697">
    <property type="entry name" value="SIS domain"/>
    <property type="match status" value="1"/>
</dbReference>
<protein>
    <submittedName>
        <fullName evidence="6">MurR/RpiR family transcriptional regulator</fullName>
    </submittedName>
</protein>
<keyword evidence="1" id="KW-0805">Transcription regulation</keyword>
<reference evidence="6 7" key="1">
    <citation type="submission" date="2020-04" db="EMBL/GenBank/DDBJ databases">
        <title>MicrobeNet Type strains.</title>
        <authorList>
            <person name="Nicholson A.C."/>
        </authorList>
    </citation>
    <scope>NUCLEOTIDE SEQUENCE [LARGE SCALE GENOMIC DNA]</scope>
    <source>
        <strain evidence="6 7">ATCC 23612</strain>
    </source>
</reference>
<comment type="caution">
    <text evidence="6">The sequence shown here is derived from an EMBL/GenBank/DDBJ whole genome shotgun (WGS) entry which is preliminary data.</text>
</comment>
<keyword evidence="2" id="KW-0238">DNA-binding</keyword>
<dbReference type="PROSITE" id="PS51071">
    <property type="entry name" value="HTH_RPIR"/>
    <property type="match status" value="1"/>
</dbReference>
<dbReference type="Gene3D" id="1.10.10.10">
    <property type="entry name" value="Winged helix-like DNA-binding domain superfamily/Winged helix DNA-binding domain"/>
    <property type="match status" value="1"/>
</dbReference>
<dbReference type="GO" id="GO:0003677">
    <property type="term" value="F:DNA binding"/>
    <property type="evidence" value="ECO:0007669"/>
    <property type="project" value="UniProtKB-KW"/>
</dbReference>
<feature type="domain" description="SIS" evidence="5">
    <location>
        <begin position="127"/>
        <end position="263"/>
    </location>
</feature>
<evidence type="ECO:0000256" key="1">
    <source>
        <dbReference type="ARBA" id="ARBA00023015"/>
    </source>
</evidence>
<dbReference type="InterPro" id="IPR046348">
    <property type="entry name" value="SIS_dom_sf"/>
</dbReference>
<dbReference type="GO" id="GO:0097367">
    <property type="term" value="F:carbohydrate derivative binding"/>
    <property type="evidence" value="ECO:0007669"/>
    <property type="project" value="InterPro"/>
</dbReference>
<keyword evidence="7" id="KW-1185">Reference proteome</keyword>
<dbReference type="Gene3D" id="3.40.50.10490">
    <property type="entry name" value="Glucose-6-phosphate isomerase like protein, domain 1"/>
    <property type="match status" value="1"/>
</dbReference>
<evidence type="ECO:0000259" key="4">
    <source>
        <dbReference type="PROSITE" id="PS51071"/>
    </source>
</evidence>
<dbReference type="InterPro" id="IPR047640">
    <property type="entry name" value="RpiR-like"/>
</dbReference>
<proteinExistence type="predicted"/>
<sequence length="280" mass="30605">MGAVNLQERMSEYRDRLTKSDRVLLDELLSNPAEAPLWRGGEVAQRAGVHPAAATRLAQRLGYQGYLELREDLREAHEARLNGAGDRFRAELRGRGRASVLDTLLATELDSLAAVGKHVSQSQIDEVADLLVGARVVYLFARGNAGVLAELLDSRLRRFGMRPVNLVGPGREVAERVLAMSDSDVVVSFAFRRAPRNLTQLYAHASEVGARSVLVTDTLHTLDPAPTTVLSAPRGHQEGFSSLSVPMMIANAIVLTVAQRRPETILPALDRLDDLLNAFD</sequence>
<evidence type="ECO:0000256" key="2">
    <source>
        <dbReference type="ARBA" id="ARBA00023125"/>
    </source>
</evidence>
<dbReference type="InterPro" id="IPR000281">
    <property type="entry name" value="HTH_RpiR"/>
</dbReference>